<evidence type="ECO:0000256" key="1">
    <source>
        <dbReference type="SAM" id="MobiDB-lite"/>
    </source>
</evidence>
<evidence type="ECO:0000313" key="2">
    <source>
        <dbReference type="EMBL" id="CAG8780733.1"/>
    </source>
</evidence>
<reference evidence="2 3" key="1">
    <citation type="submission" date="2021-06" db="EMBL/GenBank/DDBJ databases">
        <authorList>
            <person name="Kallberg Y."/>
            <person name="Tangrot J."/>
            <person name="Rosling A."/>
        </authorList>
    </citation>
    <scope>NUCLEOTIDE SEQUENCE [LARGE SCALE GENOMIC DNA]</scope>
    <source>
        <strain evidence="2 3">120-4 pot B 10/14</strain>
    </source>
</reference>
<name>A0ABN7VKD3_GIGMA</name>
<comment type="caution">
    <text evidence="2">The sequence shown here is derived from an EMBL/GenBank/DDBJ whole genome shotgun (WGS) entry which is preliminary data.</text>
</comment>
<gene>
    <name evidence="2" type="ORF">GMARGA_LOCUS19691</name>
</gene>
<protein>
    <submittedName>
        <fullName evidence="2">324_t:CDS:1</fullName>
    </submittedName>
</protein>
<dbReference type="Proteomes" id="UP000789901">
    <property type="component" value="Unassembled WGS sequence"/>
</dbReference>
<evidence type="ECO:0000313" key="3">
    <source>
        <dbReference type="Proteomes" id="UP000789901"/>
    </source>
</evidence>
<keyword evidence="3" id="KW-1185">Reference proteome</keyword>
<feature type="region of interest" description="Disordered" evidence="1">
    <location>
        <begin position="39"/>
        <end position="73"/>
    </location>
</feature>
<proteinExistence type="predicted"/>
<sequence>MQIINGIAYINRSGINGNRTSRCGISGIGGISENGISEDRIGKDGISRDGNSRDGIGGGKIGRGRIGRGGTSGGWGDYKAQCIGAWTQNWINELEPLLKYDDKDLTILIEKDIPPEEKWHCVITHDKTTLSANDNKKSE</sequence>
<organism evidence="2 3">
    <name type="scientific">Gigaspora margarita</name>
    <dbReference type="NCBI Taxonomy" id="4874"/>
    <lineage>
        <taxon>Eukaryota</taxon>
        <taxon>Fungi</taxon>
        <taxon>Fungi incertae sedis</taxon>
        <taxon>Mucoromycota</taxon>
        <taxon>Glomeromycotina</taxon>
        <taxon>Glomeromycetes</taxon>
        <taxon>Diversisporales</taxon>
        <taxon>Gigasporaceae</taxon>
        <taxon>Gigaspora</taxon>
    </lineage>
</organism>
<accession>A0ABN7VKD3</accession>
<dbReference type="EMBL" id="CAJVQB010016617">
    <property type="protein sequence ID" value="CAG8780733.1"/>
    <property type="molecule type" value="Genomic_DNA"/>
</dbReference>
<feature type="compositionally biased region" description="Basic and acidic residues" evidence="1">
    <location>
        <begin position="39"/>
        <end position="52"/>
    </location>
</feature>